<dbReference type="CDD" id="cd00093">
    <property type="entry name" value="HTH_XRE"/>
    <property type="match status" value="1"/>
</dbReference>
<dbReference type="EMBL" id="BK015767">
    <property type="protein sequence ID" value="DAE24095.1"/>
    <property type="molecule type" value="Genomic_DNA"/>
</dbReference>
<dbReference type="SUPFAM" id="SSF47413">
    <property type="entry name" value="lambda repressor-like DNA-binding domains"/>
    <property type="match status" value="1"/>
</dbReference>
<organism evidence="2">
    <name type="scientific">Podoviridae sp. cty7j44</name>
    <dbReference type="NCBI Taxonomy" id="2826593"/>
    <lineage>
        <taxon>Viruses</taxon>
        <taxon>Duplodnaviria</taxon>
        <taxon>Heunggongvirae</taxon>
        <taxon>Uroviricota</taxon>
        <taxon>Caudoviricetes</taxon>
    </lineage>
</organism>
<dbReference type="Gene3D" id="1.10.260.40">
    <property type="entry name" value="lambda repressor-like DNA-binding domains"/>
    <property type="match status" value="1"/>
</dbReference>
<dbReference type="PROSITE" id="PS50943">
    <property type="entry name" value="HTH_CROC1"/>
    <property type="match status" value="1"/>
</dbReference>
<accession>A0A8S5QXU8</accession>
<protein>
    <submittedName>
        <fullName evidence="2">Helix-turn-helix domain protein</fullName>
    </submittedName>
</protein>
<name>A0A8S5QXU8_9CAUD</name>
<dbReference type="Pfam" id="PF01381">
    <property type="entry name" value="HTH_3"/>
    <property type="match status" value="1"/>
</dbReference>
<proteinExistence type="predicted"/>
<sequence>MNENIIREQLKEIGSFCKYCREDKGIKQKELAKPIGYSPALIQKFEKGEINSAIILYQYVKRGIFNEKGHSMEIISL</sequence>
<dbReference type="InterPro" id="IPR001387">
    <property type="entry name" value="Cro/C1-type_HTH"/>
</dbReference>
<evidence type="ECO:0000313" key="2">
    <source>
        <dbReference type="EMBL" id="DAE24095.1"/>
    </source>
</evidence>
<dbReference type="InterPro" id="IPR010982">
    <property type="entry name" value="Lambda_DNA-bd_dom_sf"/>
</dbReference>
<evidence type="ECO:0000259" key="1">
    <source>
        <dbReference type="PROSITE" id="PS50943"/>
    </source>
</evidence>
<reference evidence="2" key="1">
    <citation type="journal article" date="2021" name="Proc. Natl. Acad. Sci. U.S.A.">
        <title>A Catalog of Tens of Thousands of Viruses from Human Metagenomes Reveals Hidden Associations with Chronic Diseases.</title>
        <authorList>
            <person name="Tisza M.J."/>
            <person name="Buck C.B."/>
        </authorList>
    </citation>
    <scope>NUCLEOTIDE SEQUENCE</scope>
    <source>
        <strain evidence="2">Cty7j44</strain>
    </source>
</reference>
<feature type="domain" description="HTH cro/C1-type" evidence="1">
    <location>
        <begin position="18"/>
        <end position="51"/>
    </location>
</feature>
<dbReference type="GO" id="GO:0003677">
    <property type="term" value="F:DNA binding"/>
    <property type="evidence" value="ECO:0007669"/>
    <property type="project" value="InterPro"/>
</dbReference>